<evidence type="ECO:0000256" key="2">
    <source>
        <dbReference type="SAM" id="Phobius"/>
    </source>
</evidence>
<gene>
    <name evidence="3" type="ORF">JTE90_022454</name>
</gene>
<proteinExistence type="predicted"/>
<sequence>MDDTFGSKVVKTNTDCSKESASKGAACEPNQLLPGEPNLTAESHSYLTSDVTSSELNLSNQAHGHSDLPSISNEATSTDDLTVFKKNPNVQFAASPDAADSPASSKRSNNALAEVDNNLAVAETSEDQTTENISPAEPENSVESSEEIANRGCCPEHRGILGYFRISMMYARESKFLMPFQFLLLYVSVSSGFMGAKYMEKCPVSPAIPLLLFMMGMIGTIIICARIYYIFKKALFPHSDWSGQVRYGLASGLLMISLMYTTELTCFFIAVPSFKKGSWNYCHETFYSFVFYINYISIGLLILLLLLHCPGPHPCASIVTI</sequence>
<reference evidence="3 4" key="1">
    <citation type="journal article" date="2022" name="Nat. Ecol. Evol.">
        <title>A masculinizing supergene underlies an exaggerated male reproductive morph in a spider.</title>
        <authorList>
            <person name="Hendrickx F."/>
            <person name="De Corte Z."/>
            <person name="Sonet G."/>
            <person name="Van Belleghem S.M."/>
            <person name="Kostlbacher S."/>
            <person name="Vangestel C."/>
        </authorList>
    </citation>
    <scope>NUCLEOTIDE SEQUENCE [LARGE SCALE GENOMIC DNA]</scope>
    <source>
        <strain evidence="3">W744_W776</strain>
    </source>
</reference>
<dbReference type="AlphaFoldDB" id="A0AAV6TXT3"/>
<feature type="transmembrane region" description="Helical" evidence="2">
    <location>
        <begin position="286"/>
        <end position="307"/>
    </location>
</feature>
<keyword evidence="2" id="KW-0472">Membrane</keyword>
<accession>A0AAV6TXT3</accession>
<feature type="region of interest" description="Disordered" evidence="1">
    <location>
        <begin position="1"/>
        <end position="41"/>
    </location>
</feature>
<evidence type="ECO:0000256" key="1">
    <source>
        <dbReference type="SAM" id="MobiDB-lite"/>
    </source>
</evidence>
<keyword evidence="2" id="KW-0812">Transmembrane</keyword>
<protein>
    <submittedName>
        <fullName evidence="3">Uncharacterized protein</fullName>
    </submittedName>
</protein>
<feature type="region of interest" description="Disordered" evidence="1">
    <location>
        <begin position="122"/>
        <end position="149"/>
    </location>
</feature>
<keyword evidence="4" id="KW-1185">Reference proteome</keyword>
<keyword evidence="2" id="KW-1133">Transmembrane helix</keyword>
<feature type="transmembrane region" description="Helical" evidence="2">
    <location>
        <begin position="208"/>
        <end position="231"/>
    </location>
</feature>
<dbReference type="EMBL" id="JAFNEN010000900">
    <property type="protein sequence ID" value="KAG8176282.1"/>
    <property type="molecule type" value="Genomic_DNA"/>
</dbReference>
<evidence type="ECO:0000313" key="3">
    <source>
        <dbReference type="EMBL" id="KAG8176282.1"/>
    </source>
</evidence>
<dbReference type="Proteomes" id="UP000827092">
    <property type="component" value="Unassembled WGS sequence"/>
</dbReference>
<organism evidence="3 4">
    <name type="scientific">Oedothorax gibbosus</name>
    <dbReference type="NCBI Taxonomy" id="931172"/>
    <lineage>
        <taxon>Eukaryota</taxon>
        <taxon>Metazoa</taxon>
        <taxon>Ecdysozoa</taxon>
        <taxon>Arthropoda</taxon>
        <taxon>Chelicerata</taxon>
        <taxon>Arachnida</taxon>
        <taxon>Araneae</taxon>
        <taxon>Araneomorphae</taxon>
        <taxon>Entelegynae</taxon>
        <taxon>Araneoidea</taxon>
        <taxon>Linyphiidae</taxon>
        <taxon>Erigoninae</taxon>
        <taxon>Oedothorax</taxon>
    </lineage>
</organism>
<name>A0AAV6TXT3_9ARAC</name>
<feature type="transmembrane region" description="Helical" evidence="2">
    <location>
        <begin position="176"/>
        <end position="196"/>
    </location>
</feature>
<evidence type="ECO:0000313" key="4">
    <source>
        <dbReference type="Proteomes" id="UP000827092"/>
    </source>
</evidence>
<feature type="transmembrane region" description="Helical" evidence="2">
    <location>
        <begin position="252"/>
        <end position="274"/>
    </location>
</feature>
<comment type="caution">
    <text evidence="3">The sequence shown here is derived from an EMBL/GenBank/DDBJ whole genome shotgun (WGS) entry which is preliminary data.</text>
</comment>